<keyword evidence="2" id="KW-1185">Reference proteome</keyword>
<proteinExistence type="predicted"/>
<dbReference type="Proteomes" id="UP001139981">
    <property type="component" value="Unassembled WGS sequence"/>
</dbReference>
<accession>A0ACC1LVG3</accession>
<evidence type="ECO:0000313" key="1">
    <source>
        <dbReference type="EMBL" id="KAJ2883642.1"/>
    </source>
</evidence>
<organism evidence="1 2">
    <name type="scientific">Coemansia aciculifera</name>
    <dbReference type="NCBI Taxonomy" id="417176"/>
    <lineage>
        <taxon>Eukaryota</taxon>
        <taxon>Fungi</taxon>
        <taxon>Fungi incertae sedis</taxon>
        <taxon>Zoopagomycota</taxon>
        <taxon>Kickxellomycotina</taxon>
        <taxon>Kickxellomycetes</taxon>
        <taxon>Kickxellales</taxon>
        <taxon>Kickxellaceae</taxon>
        <taxon>Coemansia</taxon>
    </lineage>
</organism>
<feature type="non-terminal residue" evidence="1">
    <location>
        <position position="258"/>
    </location>
</feature>
<gene>
    <name evidence="1" type="ORF">IWW38_005523</name>
</gene>
<protein>
    <submittedName>
        <fullName evidence="1">Uncharacterized protein</fullName>
    </submittedName>
</protein>
<dbReference type="EMBL" id="JANBVB010002624">
    <property type="protein sequence ID" value="KAJ2883642.1"/>
    <property type="molecule type" value="Genomic_DNA"/>
</dbReference>
<name>A0ACC1LVG3_9FUNG</name>
<sequence length="258" mass="29082">MPQYAPKNPATASQQQDMQFQEQQQNGQVLPPIPHLLSTGNAPSFQLTAVSVSPASIDKCATASAIPSDRNSYTLSQQLVTPTSPVFGYAAQNLPGHQQLSSSPLEPLPLLTIPIGHSYTYHPSTEHSQTTGLIFHNNPITPITSGQPCMPTTSSSFHAPIKSRPPRNKSKFKRFRNAFIFFVNDQRTKVDDKTKRLKNREFLQLMSARWKGMPEGERAPYVKLAEDDKKRFNDDVQKFGKYESRQRRYKSRHINKDA</sequence>
<comment type="caution">
    <text evidence="1">The sequence shown here is derived from an EMBL/GenBank/DDBJ whole genome shotgun (WGS) entry which is preliminary data.</text>
</comment>
<reference evidence="1" key="1">
    <citation type="submission" date="2022-07" db="EMBL/GenBank/DDBJ databases">
        <title>Phylogenomic reconstructions and comparative analyses of Kickxellomycotina fungi.</title>
        <authorList>
            <person name="Reynolds N.K."/>
            <person name="Stajich J.E."/>
            <person name="Barry K."/>
            <person name="Grigoriev I.V."/>
            <person name="Crous P."/>
            <person name="Smith M.E."/>
        </authorList>
    </citation>
    <scope>NUCLEOTIDE SEQUENCE</scope>
    <source>
        <strain evidence="1">CBS 190363</strain>
    </source>
</reference>
<evidence type="ECO:0000313" key="2">
    <source>
        <dbReference type="Proteomes" id="UP001139981"/>
    </source>
</evidence>